<gene>
    <name evidence="1" type="ORF">RJT34_09896</name>
</gene>
<evidence type="ECO:0000313" key="1">
    <source>
        <dbReference type="EMBL" id="KAK7311633.1"/>
    </source>
</evidence>
<reference evidence="1 2" key="1">
    <citation type="submission" date="2024-01" db="EMBL/GenBank/DDBJ databases">
        <title>The genomes of 5 underutilized Papilionoideae crops provide insights into root nodulation and disease resistance.</title>
        <authorList>
            <person name="Yuan L."/>
        </authorList>
    </citation>
    <scope>NUCLEOTIDE SEQUENCE [LARGE SCALE GENOMIC DNA]</scope>
    <source>
        <strain evidence="1">LY-2023</strain>
        <tissue evidence="1">Leaf</tissue>
    </source>
</reference>
<dbReference type="Proteomes" id="UP001359559">
    <property type="component" value="Unassembled WGS sequence"/>
</dbReference>
<dbReference type="AlphaFoldDB" id="A0AAN9K7F2"/>
<comment type="caution">
    <text evidence="1">The sequence shown here is derived from an EMBL/GenBank/DDBJ whole genome shotgun (WGS) entry which is preliminary data.</text>
</comment>
<sequence>MYLIPMSMENSKLSADSLAVIDLRHLSQSELYKLSICGGTDELHHHNSFVPKIDPSLFNESAASHQQTYFSPSCLNNTNSTVSTPLDKDFSQIILKHLFCMESSRNNSNKTANDQRN</sequence>
<protein>
    <submittedName>
        <fullName evidence="1">Uncharacterized protein</fullName>
    </submittedName>
</protein>
<evidence type="ECO:0000313" key="2">
    <source>
        <dbReference type="Proteomes" id="UP001359559"/>
    </source>
</evidence>
<dbReference type="PANTHER" id="PTHR37701">
    <property type="entry name" value="METHYL-CPG-BINDING DOMAIN-CONTAINING PROTEIN 8"/>
    <property type="match status" value="1"/>
</dbReference>
<dbReference type="InterPro" id="IPR037472">
    <property type="entry name" value="MBD8"/>
</dbReference>
<accession>A0AAN9K7F2</accession>
<keyword evidence="2" id="KW-1185">Reference proteome</keyword>
<organism evidence="1 2">
    <name type="scientific">Clitoria ternatea</name>
    <name type="common">Butterfly pea</name>
    <dbReference type="NCBI Taxonomy" id="43366"/>
    <lineage>
        <taxon>Eukaryota</taxon>
        <taxon>Viridiplantae</taxon>
        <taxon>Streptophyta</taxon>
        <taxon>Embryophyta</taxon>
        <taxon>Tracheophyta</taxon>
        <taxon>Spermatophyta</taxon>
        <taxon>Magnoliopsida</taxon>
        <taxon>eudicotyledons</taxon>
        <taxon>Gunneridae</taxon>
        <taxon>Pentapetalae</taxon>
        <taxon>rosids</taxon>
        <taxon>fabids</taxon>
        <taxon>Fabales</taxon>
        <taxon>Fabaceae</taxon>
        <taxon>Papilionoideae</taxon>
        <taxon>50 kb inversion clade</taxon>
        <taxon>NPAAA clade</taxon>
        <taxon>indigoferoid/millettioid clade</taxon>
        <taxon>Phaseoleae</taxon>
        <taxon>Clitoria</taxon>
    </lineage>
</organism>
<proteinExistence type="predicted"/>
<name>A0AAN9K7F2_CLITE</name>
<dbReference type="PANTHER" id="PTHR37701:SF14">
    <property type="entry name" value="METHYL-CPG-BINDING DOMAIN PROTEIN"/>
    <property type="match status" value="1"/>
</dbReference>
<dbReference type="EMBL" id="JAYKXN010000002">
    <property type="protein sequence ID" value="KAK7311633.1"/>
    <property type="molecule type" value="Genomic_DNA"/>
</dbReference>